<dbReference type="AlphaFoldDB" id="A0A4C1TGH0"/>
<keyword evidence="3" id="KW-1185">Reference proteome</keyword>
<proteinExistence type="predicted"/>
<protein>
    <submittedName>
        <fullName evidence="2">Uncharacterized protein</fullName>
    </submittedName>
</protein>
<evidence type="ECO:0000313" key="2">
    <source>
        <dbReference type="EMBL" id="GBP12401.1"/>
    </source>
</evidence>
<name>A0A4C1TGH0_EUMVA</name>
<evidence type="ECO:0000256" key="1">
    <source>
        <dbReference type="SAM" id="MobiDB-lite"/>
    </source>
</evidence>
<gene>
    <name evidence="2" type="ORF">EVAR_75820_1</name>
</gene>
<accession>A0A4C1TGH0</accession>
<organism evidence="2 3">
    <name type="scientific">Eumeta variegata</name>
    <name type="common">Bagworm moth</name>
    <name type="synonym">Eumeta japonica</name>
    <dbReference type="NCBI Taxonomy" id="151549"/>
    <lineage>
        <taxon>Eukaryota</taxon>
        <taxon>Metazoa</taxon>
        <taxon>Ecdysozoa</taxon>
        <taxon>Arthropoda</taxon>
        <taxon>Hexapoda</taxon>
        <taxon>Insecta</taxon>
        <taxon>Pterygota</taxon>
        <taxon>Neoptera</taxon>
        <taxon>Endopterygota</taxon>
        <taxon>Lepidoptera</taxon>
        <taxon>Glossata</taxon>
        <taxon>Ditrysia</taxon>
        <taxon>Tineoidea</taxon>
        <taxon>Psychidae</taxon>
        <taxon>Oiketicinae</taxon>
        <taxon>Eumeta</taxon>
    </lineage>
</organism>
<evidence type="ECO:0000313" key="3">
    <source>
        <dbReference type="Proteomes" id="UP000299102"/>
    </source>
</evidence>
<sequence>MFSGMVGISVTENYGFTEYTFRPVQISTPRAVMVEARAHGRGPAARSANSCATEIARHAIPSLAISALHKRSGSSRYSYALQHTNSFLLKRTKHAYLIAHAHEASRARTNKWVNEEDGQSRDARAGARRAAPPAELAPADTIFYTFRVLVLCHILTDFFTQMTQEISIRP</sequence>
<dbReference type="Proteomes" id="UP000299102">
    <property type="component" value="Unassembled WGS sequence"/>
</dbReference>
<comment type="caution">
    <text evidence="2">The sequence shown here is derived from an EMBL/GenBank/DDBJ whole genome shotgun (WGS) entry which is preliminary data.</text>
</comment>
<dbReference type="EMBL" id="BGZK01000051">
    <property type="protein sequence ID" value="GBP12401.1"/>
    <property type="molecule type" value="Genomic_DNA"/>
</dbReference>
<feature type="region of interest" description="Disordered" evidence="1">
    <location>
        <begin position="110"/>
        <end position="132"/>
    </location>
</feature>
<reference evidence="2 3" key="1">
    <citation type="journal article" date="2019" name="Commun. Biol.">
        <title>The bagworm genome reveals a unique fibroin gene that provides high tensile strength.</title>
        <authorList>
            <person name="Kono N."/>
            <person name="Nakamura H."/>
            <person name="Ohtoshi R."/>
            <person name="Tomita M."/>
            <person name="Numata K."/>
            <person name="Arakawa K."/>
        </authorList>
    </citation>
    <scope>NUCLEOTIDE SEQUENCE [LARGE SCALE GENOMIC DNA]</scope>
</reference>